<feature type="transmembrane region" description="Helical" evidence="1">
    <location>
        <begin position="7"/>
        <end position="26"/>
    </location>
</feature>
<feature type="transmembrane region" description="Helical" evidence="1">
    <location>
        <begin position="90"/>
        <end position="111"/>
    </location>
</feature>
<evidence type="ECO:0008006" key="4">
    <source>
        <dbReference type="Google" id="ProtNLM"/>
    </source>
</evidence>
<dbReference type="KEGG" id="sfer:NCTC12278_00794"/>
<organism evidence="2 3">
    <name type="scientific">Streptococcus ferus</name>
    <dbReference type="NCBI Taxonomy" id="1345"/>
    <lineage>
        <taxon>Bacteria</taxon>
        <taxon>Bacillati</taxon>
        <taxon>Bacillota</taxon>
        <taxon>Bacilli</taxon>
        <taxon>Lactobacillales</taxon>
        <taxon>Streptococcaceae</taxon>
        <taxon>Streptococcus</taxon>
    </lineage>
</organism>
<dbReference type="STRING" id="1123303.GCA_000372425_00325"/>
<gene>
    <name evidence="2" type="ORF">NCTC12278_00794</name>
</gene>
<reference evidence="2 3" key="1">
    <citation type="submission" date="2018-06" db="EMBL/GenBank/DDBJ databases">
        <authorList>
            <consortium name="Pathogen Informatics"/>
            <person name="Doyle S."/>
        </authorList>
    </citation>
    <scope>NUCLEOTIDE SEQUENCE [LARGE SCALE GENOMIC DNA]</scope>
    <source>
        <strain evidence="2 3">NCTC12278</strain>
    </source>
</reference>
<dbReference type="AlphaFoldDB" id="A0A2X3W3I5"/>
<accession>A0A2X3W3I5</accession>
<evidence type="ECO:0000313" key="2">
    <source>
        <dbReference type="EMBL" id="SQF40177.1"/>
    </source>
</evidence>
<feature type="transmembrane region" description="Helical" evidence="1">
    <location>
        <begin position="61"/>
        <end position="84"/>
    </location>
</feature>
<dbReference type="EMBL" id="LS483343">
    <property type="protein sequence ID" value="SQF40177.1"/>
    <property type="molecule type" value="Genomic_DNA"/>
</dbReference>
<keyword evidence="1" id="KW-1133">Transmembrane helix</keyword>
<dbReference type="OrthoDB" id="2237056at2"/>
<proteinExistence type="predicted"/>
<keyword evidence="1" id="KW-0472">Membrane</keyword>
<keyword evidence="1" id="KW-0812">Transmembrane</keyword>
<sequence>MKKILTNIFATTGFSLILLAVIAVFFGVQWLLLITLFQVLLANVLIHLSLFIRQKWELQSVFLAAVTDIVIINGIVFLLSAVFSWNVGNWVLLLIGLMVYLISCLLDLFYLNQEAHEINLLIRRRHR</sequence>
<keyword evidence="3" id="KW-1185">Reference proteome</keyword>
<feature type="transmembrane region" description="Helical" evidence="1">
    <location>
        <begin position="32"/>
        <end position="52"/>
    </location>
</feature>
<dbReference type="RefSeq" id="WP_018029654.1">
    <property type="nucleotide sequence ID" value="NZ_JBGXUQ010000013.1"/>
</dbReference>
<name>A0A2X3W3I5_9STRE</name>
<protein>
    <recommendedName>
        <fullName evidence="4">Integral membrane protein</fullName>
    </recommendedName>
</protein>
<dbReference type="Proteomes" id="UP000249495">
    <property type="component" value="Chromosome 1"/>
</dbReference>
<evidence type="ECO:0000313" key="3">
    <source>
        <dbReference type="Proteomes" id="UP000249495"/>
    </source>
</evidence>
<evidence type="ECO:0000256" key="1">
    <source>
        <dbReference type="SAM" id="Phobius"/>
    </source>
</evidence>